<dbReference type="PANTHER" id="PTHR10846:SF72">
    <property type="entry name" value="SODIUM_POTASSIUM_CALCIUM EXCHANGER NCKX30C"/>
    <property type="match status" value="1"/>
</dbReference>
<evidence type="ECO:0000256" key="5">
    <source>
        <dbReference type="ARBA" id="ARBA00022538"/>
    </source>
</evidence>
<evidence type="ECO:0000256" key="8">
    <source>
        <dbReference type="ARBA" id="ARBA00022729"/>
    </source>
</evidence>
<dbReference type="EMBL" id="CAJEWN010000142">
    <property type="protein sequence ID" value="CAD2168549.1"/>
    <property type="molecule type" value="Genomic_DNA"/>
</dbReference>
<evidence type="ECO:0000256" key="16">
    <source>
        <dbReference type="ARBA" id="ARBA00023201"/>
    </source>
</evidence>
<keyword evidence="3" id="KW-0813">Transport</keyword>
<keyword evidence="10" id="KW-0769">Symport</keyword>
<name>A0A6V7V1H9_MELEN</name>
<keyword evidence="8" id="KW-0732">Signal</keyword>
<evidence type="ECO:0000256" key="6">
    <source>
        <dbReference type="ARBA" id="ARBA00022568"/>
    </source>
</evidence>
<reference evidence="20 21" key="1">
    <citation type="submission" date="2020-08" db="EMBL/GenBank/DDBJ databases">
        <authorList>
            <person name="Koutsovoulos G."/>
            <person name="Danchin GJ E."/>
        </authorList>
    </citation>
    <scope>NUCLEOTIDE SEQUENCE [LARGE SCALE GENOMIC DNA]</scope>
</reference>
<dbReference type="PANTHER" id="PTHR10846">
    <property type="entry name" value="SODIUM/POTASSIUM/CALCIUM EXCHANGER"/>
    <property type="match status" value="1"/>
</dbReference>
<feature type="transmembrane region" description="Helical" evidence="18">
    <location>
        <begin position="562"/>
        <end position="587"/>
    </location>
</feature>
<dbReference type="FunFam" id="1.20.1420.30:FF:000009">
    <property type="entry name" value="sodium/potassium/calcium exchanger 5 isoform X2"/>
    <property type="match status" value="1"/>
</dbReference>
<keyword evidence="9" id="KW-0106">Calcium</keyword>
<feature type="transmembrane region" description="Helical" evidence="18">
    <location>
        <begin position="454"/>
        <end position="478"/>
    </location>
</feature>
<feature type="transmembrane region" description="Helical" evidence="18">
    <location>
        <begin position="105"/>
        <end position="122"/>
    </location>
</feature>
<feature type="transmembrane region" description="Helical" evidence="18">
    <location>
        <begin position="81"/>
        <end position="99"/>
    </location>
</feature>
<feature type="transmembrane region" description="Helical" evidence="18">
    <location>
        <begin position="46"/>
        <end position="69"/>
    </location>
</feature>
<evidence type="ECO:0000256" key="15">
    <source>
        <dbReference type="ARBA" id="ARBA00023136"/>
    </source>
</evidence>
<comment type="subcellular location">
    <subcellularLocation>
        <location evidence="1">Membrane</location>
        <topology evidence="1">Multi-pass membrane protein</topology>
    </subcellularLocation>
</comment>
<dbReference type="GO" id="GO:0015293">
    <property type="term" value="F:symporter activity"/>
    <property type="evidence" value="ECO:0007669"/>
    <property type="project" value="UniProtKB-KW"/>
</dbReference>
<gene>
    <name evidence="20" type="ORF">MENT_LOCUS19922</name>
</gene>
<keyword evidence="4" id="KW-0050">Antiport</keyword>
<evidence type="ECO:0000256" key="13">
    <source>
        <dbReference type="ARBA" id="ARBA00023053"/>
    </source>
</evidence>
<evidence type="ECO:0000256" key="7">
    <source>
        <dbReference type="ARBA" id="ARBA00022692"/>
    </source>
</evidence>
<organism evidence="20 21">
    <name type="scientific">Meloidogyne enterolobii</name>
    <name type="common">Root-knot nematode worm</name>
    <name type="synonym">Meloidogyne mayaguensis</name>
    <dbReference type="NCBI Taxonomy" id="390850"/>
    <lineage>
        <taxon>Eukaryota</taxon>
        <taxon>Metazoa</taxon>
        <taxon>Ecdysozoa</taxon>
        <taxon>Nematoda</taxon>
        <taxon>Chromadorea</taxon>
        <taxon>Rhabditida</taxon>
        <taxon>Tylenchina</taxon>
        <taxon>Tylenchomorpha</taxon>
        <taxon>Tylenchoidea</taxon>
        <taxon>Meloidogynidae</taxon>
        <taxon>Meloidogyninae</taxon>
        <taxon>Meloidogyne</taxon>
    </lineage>
</organism>
<dbReference type="FunFam" id="1.20.1420.30:FF:000004">
    <property type="entry name" value="Sodium/potassium/calcium exchanger 2 isoform 1"/>
    <property type="match status" value="1"/>
</dbReference>
<evidence type="ECO:0000256" key="9">
    <source>
        <dbReference type="ARBA" id="ARBA00022837"/>
    </source>
</evidence>
<dbReference type="GO" id="GO:0006874">
    <property type="term" value="P:intracellular calcium ion homeostasis"/>
    <property type="evidence" value="ECO:0007669"/>
    <property type="project" value="TreeGrafter"/>
</dbReference>
<dbReference type="GO" id="GO:0008273">
    <property type="term" value="F:calcium, potassium:sodium antiporter activity"/>
    <property type="evidence" value="ECO:0007669"/>
    <property type="project" value="TreeGrafter"/>
</dbReference>
<evidence type="ECO:0000256" key="1">
    <source>
        <dbReference type="ARBA" id="ARBA00004141"/>
    </source>
</evidence>
<dbReference type="OrthoDB" id="2127281at2759"/>
<evidence type="ECO:0000256" key="12">
    <source>
        <dbReference type="ARBA" id="ARBA00022989"/>
    </source>
</evidence>
<accession>A0A6V7V1H9</accession>
<evidence type="ECO:0000256" key="2">
    <source>
        <dbReference type="ARBA" id="ARBA00005364"/>
    </source>
</evidence>
<keyword evidence="13" id="KW-0915">Sodium</keyword>
<dbReference type="AlphaFoldDB" id="A0A6V7V1H9"/>
<keyword evidence="5" id="KW-0633">Potassium transport</keyword>
<dbReference type="GO" id="GO:0005886">
    <property type="term" value="C:plasma membrane"/>
    <property type="evidence" value="ECO:0007669"/>
    <property type="project" value="TreeGrafter"/>
</dbReference>
<evidence type="ECO:0000256" key="4">
    <source>
        <dbReference type="ARBA" id="ARBA00022449"/>
    </source>
</evidence>
<protein>
    <recommendedName>
        <fullName evidence="19">Sodium/calcium exchanger membrane region domain-containing protein</fullName>
    </recommendedName>
</protein>
<keyword evidence="15 18" id="KW-0472">Membrane</keyword>
<keyword evidence="6" id="KW-0109">Calcium transport</keyword>
<feature type="domain" description="Sodium/calcium exchanger membrane region" evidence="19">
    <location>
        <begin position="455"/>
        <end position="611"/>
    </location>
</feature>
<keyword evidence="7 18" id="KW-0812">Transmembrane</keyword>
<comment type="caution">
    <text evidence="20">The sequence shown here is derived from an EMBL/GenBank/DDBJ whole genome shotgun (WGS) entry which is preliminary data.</text>
</comment>
<feature type="transmembrane region" description="Helical" evidence="18">
    <location>
        <begin position="523"/>
        <end position="542"/>
    </location>
</feature>
<evidence type="ECO:0000259" key="19">
    <source>
        <dbReference type="Pfam" id="PF01699"/>
    </source>
</evidence>
<dbReference type="InterPro" id="IPR044880">
    <property type="entry name" value="NCX_ion-bd_dom_sf"/>
</dbReference>
<comment type="similarity">
    <text evidence="2">Belongs to the Ca(2+):cation antiporter (CaCA) (TC 2.A.19) family. SLC24A subfamily.</text>
</comment>
<dbReference type="NCBIfam" id="TIGR00367">
    <property type="entry name" value="calcium/sodium antiporter"/>
    <property type="match status" value="1"/>
</dbReference>
<evidence type="ECO:0000256" key="14">
    <source>
        <dbReference type="ARBA" id="ARBA00023065"/>
    </source>
</evidence>
<evidence type="ECO:0000256" key="17">
    <source>
        <dbReference type="SAM" id="MobiDB-lite"/>
    </source>
</evidence>
<keyword evidence="11" id="KW-0630">Potassium</keyword>
<dbReference type="Pfam" id="PF01699">
    <property type="entry name" value="Na_Ca_ex"/>
    <property type="match status" value="2"/>
</dbReference>
<feature type="region of interest" description="Disordered" evidence="17">
    <location>
        <begin position="258"/>
        <end position="277"/>
    </location>
</feature>
<feature type="transmembrane region" description="Helical" evidence="18">
    <location>
        <begin position="594"/>
        <end position="613"/>
    </location>
</feature>
<evidence type="ECO:0000256" key="11">
    <source>
        <dbReference type="ARBA" id="ARBA00022958"/>
    </source>
</evidence>
<feature type="domain" description="Sodium/calcium exchanger membrane region" evidence="19">
    <location>
        <begin position="6"/>
        <end position="123"/>
    </location>
</feature>
<feature type="compositionally biased region" description="Basic residues" evidence="17">
    <location>
        <begin position="265"/>
        <end position="274"/>
    </location>
</feature>
<evidence type="ECO:0000313" key="20">
    <source>
        <dbReference type="EMBL" id="CAD2168549.1"/>
    </source>
</evidence>
<sequence length="634" mass="69817">MYVLSATFTTLEISDDVAGATFMAAGGSAPEFFTSLFGVFITENNVGVGTIVGSATFNILCVLSFCTLFSRNVLCLTWWPLYRDVTFYGVAILCLSFFFMDERIYWTEALAMFAFYIIYAIFMKYNSTIERWVKERLGYICGLNIDKMTTDRLATNAKVNEGGDNNATTSTPSDFSKNNFNEQTPQIQNVYGVELTVRRPLLHAGANFPEIYPGILQLAMDPNKLLKDIGTKSTAFSDSTRIIRKRESADHIIALSRRNAASTARGHHKGRRSSRRLDKTCSLPSFAYALSSTAIKNENIKTILVSPANTGNNGILPNNKATGITNGLPPVNLVPPNKNLLIGGASSHLPPVEEDFTKNDADYQKHEFNWENSNDDSNGNGLTSPEVMIESGVIDTIEVNEEEKVGEEEEQQESVDLSWPKTFYKRCVFIFLAPIMFPLAYTLPDVKREDRKKYAAFTFVGSVIWIALFTYLMVWWASIAGLTLGIPTEVIGLTALAAGTSIPDLITSVIVSRKGLGDMAVSSSIGSNLFDICVGLPIPWLLHFSLSVAKKGIKGTDFISVGSNGLLCSIGILFLMLIVLIVSVAITRWKMSKLFGAIMLLAYVFFCVFSVLMEKSLIICPLNGIITNQCISRG</sequence>
<evidence type="ECO:0000313" key="21">
    <source>
        <dbReference type="Proteomes" id="UP000580250"/>
    </source>
</evidence>
<evidence type="ECO:0000256" key="18">
    <source>
        <dbReference type="SAM" id="Phobius"/>
    </source>
</evidence>
<evidence type="ECO:0000256" key="10">
    <source>
        <dbReference type="ARBA" id="ARBA00022847"/>
    </source>
</evidence>
<feature type="transmembrane region" description="Helical" evidence="18">
    <location>
        <begin position="490"/>
        <end position="511"/>
    </location>
</feature>
<keyword evidence="12 18" id="KW-1133">Transmembrane helix</keyword>
<evidence type="ECO:0000256" key="3">
    <source>
        <dbReference type="ARBA" id="ARBA00022448"/>
    </source>
</evidence>
<dbReference type="Gene3D" id="1.20.1420.30">
    <property type="entry name" value="NCX, central ion-binding region"/>
    <property type="match status" value="2"/>
</dbReference>
<keyword evidence="16" id="KW-0739">Sodium transport</keyword>
<proteinExistence type="inferred from homology"/>
<dbReference type="InterPro" id="IPR004837">
    <property type="entry name" value="NaCa_Exmemb"/>
</dbReference>
<dbReference type="Proteomes" id="UP000580250">
    <property type="component" value="Unassembled WGS sequence"/>
</dbReference>
<dbReference type="InterPro" id="IPR004481">
    <property type="entry name" value="K/Na/Ca-exchanger"/>
</dbReference>
<dbReference type="GO" id="GO:0005262">
    <property type="term" value="F:calcium channel activity"/>
    <property type="evidence" value="ECO:0007669"/>
    <property type="project" value="TreeGrafter"/>
</dbReference>
<keyword evidence="14" id="KW-0406">Ion transport</keyword>